<organism evidence="1 2">
    <name type="scientific">Panacibacter microcysteis</name>
    <dbReference type="NCBI Taxonomy" id="2793269"/>
    <lineage>
        <taxon>Bacteria</taxon>
        <taxon>Pseudomonadati</taxon>
        <taxon>Bacteroidota</taxon>
        <taxon>Chitinophagia</taxon>
        <taxon>Chitinophagales</taxon>
        <taxon>Chitinophagaceae</taxon>
        <taxon>Panacibacter</taxon>
    </lineage>
</organism>
<evidence type="ECO:0008006" key="3">
    <source>
        <dbReference type="Google" id="ProtNLM"/>
    </source>
</evidence>
<dbReference type="PANTHER" id="PTHR41339">
    <property type="entry name" value="LIPL48"/>
    <property type="match status" value="1"/>
</dbReference>
<accession>A0A931E3I0</accession>
<comment type="caution">
    <text evidence="1">The sequence shown here is derived from an EMBL/GenBank/DDBJ whole genome shotgun (WGS) entry which is preliminary data.</text>
</comment>
<dbReference type="PANTHER" id="PTHR41339:SF1">
    <property type="entry name" value="SECRETED PROTEIN"/>
    <property type="match status" value="1"/>
</dbReference>
<reference evidence="1" key="1">
    <citation type="submission" date="2020-11" db="EMBL/GenBank/DDBJ databases">
        <title>Bacterial whole genome sequence for Panacibacter sp. DH6.</title>
        <authorList>
            <person name="Le V."/>
            <person name="Ko S."/>
            <person name="Ahn C.-Y."/>
            <person name="Oh H.-M."/>
        </authorList>
    </citation>
    <scope>NUCLEOTIDE SEQUENCE</scope>
    <source>
        <strain evidence="1">DH6</strain>
    </source>
</reference>
<dbReference type="EMBL" id="JADWYR010000001">
    <property type="protein sequence ID" value="MBG9375452.1"/>
    <property type="molecule type" value="Genomic_DNA"/>
</dbReference>
<sequence length="471" mass="49086">MNKFLSLLVAAIVLMTSCRKIEEDVTIIGGNNGGTDSTAENTILEGKISADRTLKANYTYKIRGIVYVVNGAKLTIEAGTTIQGEKGASSRGTLVITRGCQIIADGTKDKPILFTSDQPTPSRGDWGGIVILGNAKTNASFNGVTGIGSVEGGVNNAEGLGVYGGTNDADNSGTLRYVRIEYAGYAYLPDNELNGLTLAGVGNATTVDFVEIFKANDDAIECFGGSVNLKHTIFISTLDDDFDTDNGWSGKVQFGIIVRDSAIADISKSESFESDNDANGSTLAPQTAGVYSNITVVGPRATTSNIGNSLYLAGAQIRRNSSISIFNSVIMGFPTGLLIDASKGTPTDLNIAAGTLFVQNTIIAGCATPVSYSASATSPTSWKPESALEWFNTATFGNSVVASNDELKLAAAFNYSAPDVTPQEGSPLLSGADFSNAKLSGLTPVTYRGAVGPAGSADADWWKGWSKMGLN</sequence>
<dbReference type="RefSeq" id="WP_196989504.1">
    <property type="nucleotide sequence ID" value="NZ_JADWYR010000001.1"/>
</dbReference>
<dbReference type="AlphaFoldDB" id="A0A931E3I0"/>
<protein>
    <recommendedName>
        <fullName evidence="3">T9SS C-terminal target domain-containing protein</fullName>
    </recommendedName>
</protein>
<evidence type="ECO:0000313" key="1">
    <source>
        <dbReference type="EMBL" id="MBG9375452.1"/>
    </source>
</evidence>
<evidence type="ECO:0000313" key="2">
    <source>
        <dbReference type="Proteomes" id="UP000628448"/>
    </source>
</evidence>
<name>A0A931E3I0_9BACT</name>
<dbReference type="PROSITE" id="PS51257">
    <property type="entry name" value="PROKAR_LIPOPROTEIN"/>
    <property type="match status" value="1"/>
</dbReference>
<keyword evidence="2" id="KW-1185">Reference proteome</keyword>
<proteinExistence type="predicted"/>
<gene>
    <name evidence="1" type="ORF">I5907_04355</name>
</gene>
<dbReference type="Proteomes" id="UP000628448">
    <property type="component" value="Unassembled WGS sequence"/>
</dbReference>